<evidence type="ECO:0000256" key="10">
    <source>
        <dbReference type="SAM" id="Phobius"/>
    </source>
</evidence>
<feature type="compositionally biased region" description="Basic residues" evidence="9">
    <location>
        <begin position="253"/>
        <end position="266"/>
    </location>
</feature>
<dbReference type="PANTHER" id="PTHR45695">
    <property type="entry name" value="LEUCOKININ RECEPTOR-RELATED"/>
    <property type="match status" value="1"/>
</dbReference>
<dbReference type="PANTHER" id="PTHR45695:SF9">
    <property type="entry name" value="LEUCOKININ RECEPTOR"/>
    <property type="match status" value="1"/>
</dbReference>
<evidence type="ECO:0000313" key="12">
    <source>
        <dbReference type="EMBL" id="KAK2145578.1"/>
    </source>
</evidence>
<feature type="transmembrane region" description="Helical" evidence="10">
    <location>
        <begin position="299"/>
        <end position="317"/>
    </location>
</feature>
<keyword evidence="4 8" id="KW-0297">G-protein coupled receptor</keyword>
<keyword evidence="2 8" id="KW-0812">Transmembrane</keyword>
<keyword evidence="7 8" id="KW-0807">Transducer</keyword>
<dbReference type="Proteomes" id="UP001208570">
    <property type="component" value="Unassembled WGS sequence"/>
</dbReference>
<evidence type="ECO:0000256" key="5">
    <source>
        <dbReference type="ARBA" id="ARBA00023136"/>
    </source>
</evidence>
<evidence type="ECO:0000313" key="13">
    <source>
        <dbReference type="Proteomes" id="UP001208570"/>
    </source>
</evidence>
<dbReference type="Pfam" id="PF00001">
    <property type="entry name" value="7tm_1"/>
    <property type="match status" value="1"/>
</dbReference>
<feature type="region of interest" description="Disordered" evidence="9">
    <location>
        <begin position="134"/>
        <end position="271"/>
    </location>
</feature>
<dbReference type="GO" id="GO:0005886">
    <property type="term" value="C:plasma membrane"/>
    <property type="evidence" value="ECO:0007669"/>
    <property type="project" value="TreeGrafter"/>
</dbReference>
<feature type="compositionally biased region" description="Basic and acidic residues" evidence="9">
    <location>
        <begin position="173"/>
        <end position="186"/>
    </location>
</feature>
<feature type="domain" description="G-protein coupled receptors family 1 profile" evidence="11">
    <location>
        <begin position="1"/>
        <end position="357"/>
    </location>
</feature>
<evidence type="ECO:0000256" key="3">
    <source>
        <dbReference type="ARBA" id="ARBA00022989"/>
    </source>
</evidence>
<comment type="caution">
    <text evidence="12">The sequence shown here is derived from an EMBL/GenBank/DDBJ whole genome shotgun (WGS) entry which is preliminary data.</text>
</comment>
<feature type="transmembrane region" description="Helical" evidence="10">
    <location>
        <begin position="337"/>
        <end position="360"/>
    </location>
</feature>
<keyword evidence="3 10" id="KW-1133">Transmembrane helix</keyword>
<dbReference type="SUPFAM" id="SSF81321">
    <property type="entry name" value="Family A G protein-coupled receptor-like"/>
    <property type="match status" value="1"/>
</dbReference>
<reference evidence="12" key="1">
    <citation type="journal article" date="2023" name="Mol. Biol. Evol.">
        <title>Third-Generation Sequencing Reveals the Adaptive Role of the Epigenome in Three Deep-Sea Polychaetes.</title>
        <authorList>
            <person name="Perez M."/>
            <person name="Aroh O."/>
            <person name="Sun Y."/>
            <person name="Lan Y."/>
            <person name="Juniper S.K."/>
            <person name="Young C.R."/>
            <person name="Angers B."/>
            <person name="Qian P.Y."/>
        </authorList>
    </citation>
    <scope>NUCLEOTIDE SEQUENCE</scope>
    <source>
        <strain evidence="12">P08H-3</strain>
    </source>
</reference>
<evidence type="ECO:0000256" key="9">
    <source>
        <dbReference type="SAM" id="MobiDB-lite"/>
    </source>
</evidence>
<dbReference type="EMBL" id="JAODUP010000671">
    <property type="protein sequence ID" value="KAK2145578.1"/>
    <property type="molecule type" value="Genomic_DNA"/>
</dbReference>
<accession>A0AAD9J3C3</accession>
<dbReference type="InterPro" id="IPR017452">
    <property type="entry name" value="GPCR_Rhodpsn_7TM"/>
</dbReference>
<evidence type="ECO:0000256" key="4">
    <source>
        <dbReference type="ARBA" id="ARBA00023040"/>
    </source>
</evidence>
<dbReference type="PROSITE" id="PS00237">
    <property type="entry name" value="G_PROTEIN_RECEP_F1_1"/>
    <property type="match status" value="1"/>
</dbReference>
<dbReference type="PROSITE" id="PS50262">
    <property type="entry name" value="G_PROTEIN_RECEP_F1_2"/>
    <property type="match status" value="1"/>
</dbReference>
<feature type="transmembrane region" description="Helical" evidence="10">
    <location>
        <begin position="89"/>
        <end position="111"/>
    </location>
</feature>
<evidence type="ECO:0000256" key="1">
    <source>
        <dbReference type="ARBA" id="ARBA00004141"/>
    </source>
</evidence>
<protein>
    <recommendedName>
        <fullName evidence="11">G-protein coupled receptors family 1 profile domain-containing protein</fullName>
    </recommendedName>
</protein>
<feature type="compositionally biased region" description="Acidic residues" evidence="9">
    <location>
        <begin position="207"/>
        <end position="219"/>
    </location>
</feature>
<dbReference type="AlphaFoldDB" id="A0AAD9J3C3"/>
<name>A0AAD9J3C3_9ANNE</name>
<keyword evidence="5 10" id="KW-0472">Membrane</keyword>
<keyword evidence="6 8" id="KW-0675">Receptor</keyword>
<dbReference type="GO" id="GO:0004930">
    <property type="term" value="F:G protein-coupled receptor activity"/>
    <property type="evidence" value="ECO:0007669"/>
    <property type="project" value="UniProtKB-KW"/>
</dbReference>
<keyword evidence="13" id="KW-1185">Reference proteome</keyword>
<organism evidence="12 13">
    <name type="scientific">Paralvinella palmiformis</name>
    <dbReference type="NCBI Taxonomy" id="53620"/>
    <lineage>
        <taxon>Eukaryota</taxon>
        <taxon>Metazoa</taxon>
        <taxon>Spiralia</taxon>
        <taxon>Lophotrochozoa</taxon>
        <taxon>Annelida</taxon>
        <taxon>Polychaeta</taxon>
        <taxon>Sedentaria</taxon>
        <taxon>Canalipalpata</taxon>
        <taxon>Terebellida</taxon>
        <taxon>Terebelliformia</taxon>
        <taxon>Alvinellidae</taxon>
        <taxon>Paralvinella</taxon>
    </lineage>
</organism>
<evidence type="ECO:0000256" key="7">
    <source>
        <dbReference type="ARBA" id="ARBA00023224"/>
    </source>
</evidence>
<comment type="similarity">
    <text evidence="8">Belongs to the G-protein coupled receptor 1 family.</text>
</comment>
<dbReference type="InterPro" id="IPR000276">
    <property type="entry name" value="GPCR_Rhodpsn"/>
</dbReference>
<feature type="compositionally biased region" description="Polar residues" evidence="9">
    <location>
        <begin position="160"/>
        <end position="172"/>
    </location>
</feature>
<gene>
    <name evidence="12" type="ORF">LSH36_671g01047</name>
</gene>
<feature type="transmembrane region" description="Helical" evidence="10">
    <location>
        <begin position="35"/>
        <end position="57"/>
    </location>
</feature>
<dbReference type="Gene3D" id="1.20.1070.10">
    <property type="entry name" value="Rhodopsin 7-helix transmembrane proteins"/>
    <property type="match status" value="2"/>
</dbReference>
<evidence type="ECO:0000256" key="2">
    <source>
        <dbReference type="ARBA" id="ARBA00022692"/>
    </source>
</evidence>
<sequence length="394" mass="44735">MSYTASVNILTIISVERFIAIIYPLRSKQLATMCLLRLAVIMVWLVAGAAGTPYLIFYDTVDIPNTEPVMIFCLAKNINQKAYTTLNFLFGYVIPLAMMSVMYSCISNVLWKTSVPMNFDKSAGYAKKTYSTRTALNRPSKKKDRPKVGLQDEQYEMNEKASSSGMGSTMKNSAEEEQQKLVEKSNRRNNATRLLKRLDSSLSVDGETNENETESELEIDDRRLGGGSQGGNSRSLISALKSPATAKSPRMNGMKKKSSNHQHHQSKSASRPILQLTIKKPFISTTCKQENALLARRRVIRLLIVVIVSFASCVLPYHIRVLWQTWGQPNPSFWKILISPITFVIYYLNSGLNPLFYAFLSDRFRECLLEVITCRDYRVRRRMSYTNRTMHSIA</sequence>
<evidence type="ECO:0000259" key="11">
    <source>
        <dbReference type="PROSITE" id="PS50262"/>
    </source>
</evidence>
<proteinExistence type="inferred from homology"/>
<evidence type="ECO:0000256" key="8">
    <source>
        <dbReference type="RuleBase" id="RU000688"/>
    </source>
</evidence>
<evidence type="ECO:0000256" key="6">
    <source>
        <dbReference type="ARBA" id="ARBA00023170"/>
    </source>
</evidence>
<dbReference type="PRINTS" id="PR00237">
    <property type="entry name" value="GPCRRHODOPSN"/>
</dbReference>
<comment type="subcellular location">
    <subcellularLocation>
        <location evidence="1">Membrane</location>
        <topology evidence="1">Multi-pass membrane protein</topology>
    </subcellularLocation>
</comment>